<feature type="transmembrane region" description="Helical" evidence="1">
    <location>
        <begin position="477"/>
        <end position="494"/>
    </location>
</feature>
<comment type="caution">
    <text evidence="2">The sequence shown here is derived from an EMBL/GenBank/DDBJ whole genome shotgun (WGS) entry which is preliminary data.</text>
</comment>
<feature type="transmembrane region" description="Helical" evidence="1">
    <location>
        <begin position="138"/>
        <end position="159"/>
    </location>
</feature>
<dbReference type="RefSeq" id="WP_315625202.1">
    <property type="nucleotide sequence ID" value="NZ_JAUHMF010000002.1"/>
</dbReference>
<accession>A0ABU3NQ63</accession>
<dbReference type="Proteomes" id="UP001254165">
    <property type="component" value="Unassembled WGS sequence"/>
</dbReference>
<sequence>MNKLPNPPLSQRDPAQRWLWIFVLFNLLIALFIFDDYGFAWDEPLFYAYGDAVDYAYSIAARLSGDFDLERAYGPSATDHKYYGPAYLLLGRPLIDILRALPTPGVHRDEWWHLVNFLTFQIGVIGFYFLARRWMSGWAALGAAVLFATQPVLWGHGFINPKDMPFMVFFILTINAGLNWVDRLVASSSPPLAEISPETASPQRRLTAWHAAMLVIATCLAATYLLAGWLHQWLREVITTAYYAEPTTLLGRLFLTIAARAPETPPEAYINKAWVLFVRLRTVLTVLITPLFIHTFLSLIWPAEMKRLSSEVRARLTPLPRWPRWQDPGASSTEKRHVFLWLGLGAVLLGLLTSIRVLGPLAGALVGLYFLLQPYPRSWKPLLLYAVIAAVVTYFTWPFLWDNPIARLIEVARHMANNPHILPVLFNGQVYPSNQLPRSYLPTLLELTLTEPVWPLVALGIGVGGVRLWHRRLEWRSFALVCLWLILPLGYVLLRRPPMYDGYRHFLFLVPPLFLLAGLGLDALLTWLHPRWLRLGLSLLILAPGIFALVRLHPYQYTYYNTFIGGTGGAFRRFETDYWLTCYKETMHLINQEAQNHPVTVFALRQPQIARRYAAANVTVEGFDPANDTTYPGSLLLLITRYNQDLSHHPNDPVRFTVGRAGALFCVVKTVQGGPISP</sequence>
<keyword evidence="1" id="KW-1133">Transmembrane helix</keyword>
<organism evidence="2 3">
    <name type="scientific">Thermanaerothrix solaris</name>
    <dbReference type="NCBI Taxonomy" id="3058434"/>
    <lineage>
        <taxon>Bacteria</taxon>
        <taxon>Bacillati</taxon>
        <taxon>Chloroflexota</taxon>
        <taxon>Anaerolineae</taxon>
        <taxon>Anaerolineales</taxon>
        <taxon>Anaerolineaceae</taxon>
        <taxon>Thermanaerothrix</taxon>
    </lineage>
</organism>
<proteinExistence type="predicted"/>
<feature type="transmembrane region" description="Helical" evidence="1">
    <location>
        <begin position="506"/>
        <end position="525"/>
    </location>
</feature>
<evidence type="ECO:0000313" key="2">
    <source>
        <dbReference type="EMBL" id="MDT8898540.1"/>
    </source>
</evidence>
<evidence type="ECO:0000313" key="3">
    <source>
        <dbReference type="Proteomes" id="UP001254165"/>
    </source>
</evidence>
<gene>
    <name evidence="2" type="ORF">QYE77_09690</name>
</gene>
<dbReference type="EMBL" id="JAUHMF010000002">
    <property type="protein sequence ID" value="MDT8898540.1"/>
    <property type="molecule type" value="Genomic_DNA"/>
</dbReference>
<feature type="transmembrane region" description="Helical" evidence="1">
    <location>
        <begin position="338"/>
        <end position="370"/>
    </location>
</feature>
<name>A0ABU3NQ63_9CHLR</name>
<feature type="transmembrane region" description="Helical" evidence="1">
    <location>
        <begin position="18"/>
        <end position="34"/>
    </location>
</feature>
<keyword evidence="3" id="KW-1185">Reference proteome</keyword>
<reference evidence="2 3" key="1">
    <citation type="submission" date="2023-07" db="EMBL/GenBank/DDBJ databases">
        <title>Novel species of Thermanaerothrix with wide hydrolytic capabilities.</title>
        <authorList>
            <person name="Zayulina K.S."/>
            <person name="Podosokorskaya O.A."/>
            <person name="Elcheninov A.G."/>
        </authorList>
    </citation>
    <scope>NUCLEOTIDE SEQUENCE [LARGE SCALE GENOMIC DNA]</scope>
    <source>
        <strain evidence="2 3">4228-RoL</strain>
    </source>
</reference>
<evidence type="ECO:0008006" key="4">
    <source>
        <dbReference type="Google" id="ProtNLM"/>
    </source>
</evidence>
<protein>
    <recommendedName>
        <fullName evidence="4">Glycosyltransferase RgtA/B/C/D-like domain-containing protein</fullName>
    </recommendedName>
</protein>
<keyword evidence="1" id="KW-0472">Membrane</keyword>
<feature type="transmembrane region" description="Helical" evidence="1">
    <location>
        <begin position="111"/>
        <end position="131"/>
    </location>
</feature>
<feature type="transmembrane region" description="Helical" evidence="1">
    <location>
        <begin position="206"/>
        <end position="230"/>
    </location>
</feature>
<keyword evidence="1" id="KW-0812">Transmembrane</keyword>
<feature type="transmembrane region" description="Helical" evidence="1">
    <location>
        <begin position="532"/>
        <end position="552"/>
    </location>
</feature>
<evidence type="ECO:0000256" key="1">
    <source>
        <dbReference type="SAM" id="Phobius"/>
    </source>
</evidence>
<feature type="transmembrane region" description="Helical" evidence="1">
    <location>
        <begin position="382"/>
        <end position="401"/>
    </location>
</feature>
<feature type="transmembrane region" description="Helical" evidence="1">
    <location>
        <begin position="282"/>
        <end position="301"/>
    </location>
</feature>